<dbReference type="GO" id="GO:0051536">
    <property type="term" value="F:iron-sulfur cluster binding"/>
    <property type="evidence" value="ECO:0007669"/>
    <property type="project" value="UniProtKB-KW"/>
</dbReference>
<dbReference type="CDD" id="cd01335">
    <property type="entry name" value="Radical_SAM"/>
    <property type="match status" value="1"/>
</dbReference>
<evidence type="ECO:0000256" key="2">
    <source>
        <dbReference type="ARBA" id="ARBA00022723"/>
    </source>
</evidence>
<organism evidence="6 7">
    <name type="scientific">Candidatus Falkowbacteria bacterium HGW-Falkowbacteria-1</name>
    <dbReference type="NCBI Taxonomy" id="2013768"/>
    <lineage>
        <taxon>Bacteria</taxon>
        <taxon>Candidatus Falkowiibacteriota</taxon>
    </lineage>
</organism>
<dbReference type="GO" id="GO:0046872">
    <property type="term" value="F:metal ion binding"/>
    <property type="evidence" value="ECO:0007669"/>
    <property type="project" value="UniProtKB-KW"/>
</dbReference>
<reference evidence="6 7" key="1">
    <citation type="journal article" date="2017" name="ISME J.">
        <title>Potential for microbial H2 and metal transformations associated with novel bacteria and archaea in deep terrestrial subsurface sediments.</title>
        <authorList>
            <person name="Hernsdorf A.W."/>
            <person name="Amano Y."/>
            <person name="Miyakawa K."/>
            <person name="Ise K."/>
            <person name="Suzuki Y."/>
            <person name="Anantharaman K."/>
            <person name="Probst A."/>
            <person name="Burstein D."/>
            <person name="Thomas B.C."/>
            <person name="Banfield J.F."/>
        </authorList>
    </citation>
    <scope>NUCLEOTIDE SEQUENCE [LARGE SCALE GENOMIC DNA]</scope>
    <source>
        <strain evidence="6">HGW-Falkowbacteria-1</strain>
    </source>
</reference>
<evidence type="ECO:0000313" key="7">
    <source>
        <dbReference type="Proteomes" id="UP000233517"/>
    </source>
</evidence>
<name>A0A2N2E928_9BACT</name>
<proteinExistence type="predicted"/>
<dbReference type="InterPro" id="IPR007197">
    <property type="entry name" value="rSAM"/>
</dbReference>
<dbReference type="Gene3D" id="3.20.20.70">
    <property type="entry name" value="Aldolase class I"/>
    <property type="match status" value="1"/>
</dbReference>
<accession>A0A2N2E928</accession>
<gene>
    <name evidence="6" type="ORF">CVU82_04170</name>
</gene>
<dbReference type="InterPro" id="IPR013785">
    <property type="entry name" value="Aldolase_TIM"/>
</dbReference>
<keyword evidence="2" id="KW-0479">Metal-binding</keyword>
<dbReference type="InterPro" id="IPR050377">
    <property type="entry name" value="Radical_SAM_PqqE_MftC-like"/>
</dbReference>
<keyword evidence="4" id="KW-0411">Iron-sulfur</keyword>
<keyword evidence="3" id="KW-0408">Iron</keyword>
<dbReference type="PANTHER" id="PTHR11228:SF34">
    <property type="entry name" value="TUNGSTEN-CONTAINING ALDEHYDE FERREDOXIN OXIDOREDUCTASE COFACTOR MODIFYING PROTEIN"/>
    <property type="match status" value="1"/>
</dbReference>
<dbReference type="Pfam" id="PF04055">
    <property type="entry name" value="Radical_SAM"/>
    <property type="match status" value="1"/>
</dbReference>
<dbReference type="AlphaFoldDB" id="A0A2N2E928"/>
<dbReference type="SUPFAM" id="SSF102114">
    <property type="entry name" value="Radical SAM enzymes"/>
    <property type="match status" value="1"/>
</dbReference>
<evidence type="ECO:0000256" key="3">
    <source>
        <dbReference type="ARBA" id="ARBA00023004"/>
    </source>
</evidence>
<keyword evidence="1" id="KW-0949">S-adenosyl-L-methionine</keyword>
<sequence>MPKAIATILKNIAETFTGRFPKNYKNTVAHWGNFETKELHQANSDGTQKLLHLDIDLGNNCMLDCPHCFRRDDRFDLDLKQNFLKEGEILDYLKEAKVLGLRSVKFLGRGEPFENRNFIGFLRQLKCLDIKASVFTKGHVIGSDNLAKKFNSHYGINNGKQLAAELKKLDTSILLGFNSFDYDMQKQFVDSGNLKLKNYPELRDRALSLLVEAGLNNYCEREATRLALVAAPIKPENIHEIFSIYKWGRRRNIYVVSCPSNLSGKGLDEAKRVRHFKDYIPQLIDLYSQIYIWNIRNGLQTLEQFLTEDVSLYPGCHPCNQVAAGMYLTLSGKIFRCPGRCDNISTFIDDIRKVNSIKEVWMQSENYKRAEGIGFNYHCPARDLPNENNLKTLPSNFYREIRKNVLAAFQG</sequence>
<protein>
    <recommendedName>
        <fullName evidence="5">Radical SAM core domain-containing protein</fullName>
    </recommendedName>
</protein>
<evidence type="ECO:0000256" key="1">
    <source>
        <dbReference type="ARBA" id="ARBA00022691"/>
    </source>
</evidence>
<dbReference type="GO" id="GO:0003824">
    <property type="term" value="F:catalytic activity"/>
    <property type="evidence" value="ECO:0007669"/>
    <property type="project" value="InterPro"/>
</dbReference>
<dbReference type="PANTHER" id="PTHR11228">
    <property type="entry name" value="RADICAL SAM DOMAIN PROTEIN"/>
    <property type="match status" value="1"/>
</dbReference>
<evidence type="ECO:0000259" key="5">
    <source>
        <dbReference type="Pfam" id="PF04055"/>
    </source>
</evidence>
<dbReference type="SFLD" id="SFLDS00029">
    <property type="entry name" value="Radical_SAM"/>
    <property type="match status" value="1"/>
</dbReference>
<dbReference type="EMBL" id="PHAI01000003">
    <property type="protein sequence ID" value="PKM91215.1"/>
    <property type="molecule type" value="Genomic_DNA"/>
</dbReference>
<comment type="caution">
    <text evidence="6">The sequence shown here is derived from an EMBL/GenBank/DDBJ whole genome shotgun (WGS) entry which is preliminary data.</text>
</comment>
<evidence type="ECO:0000256" key="4">
    <source>
        <dbReference type="ARBA" id="ARBA00023014"/>
    </source>
</evidence>
<dbReference type="Proteomes" id="UP000233517">
    <property type="component" value="Unassembled WGS sequence"/>
</dbReference>
<feature type="domain" description="Radical SAM core" evidence="5">
    <location>
        <begin position="57"/>
        <end position="217"/>
    </location>
</feature>
<dbReference type="InterPro" id="IPR058240">
    <property type="entry name" value="rSAM_sf"/>
</dbReference>
<evidence type="ECO:0000313" key="6">
    <source>
        <dbReference type="EMBL" id="PKM91215.1"/>
    </source>
</evidence>